<keyword evidence="1" id="KW-0472">Membrane</keyword>
<dbReference type="PANTHER" id="PTHR36509">
    <property type="entry name" value="BLL3101 PROTEIN"/>
    <property type="match status" value="1"/>
</dbReference>
<accession>A0A839QJR4</accession>
<sequence>MNHLILKYGAPLTLLVLAIFAWVIYRRISLGWSELMPLAVAAVLVWALGVPAFIYFWPRMIVSGYKRALLKRGFGGGPIPVNTLYAVPETASPTAPGVGLMATGSTDLLYIGGWLDLRKGPQILHTPDMDGRYYSVQFTGPSDSANFAYVGTRTTGTGAGDYVLSGPGWRGTMPPGMNHIAAPTESALVIGRVFVESDADLPAAYALAKQIRLEPLER</sequence>
<feature type="transmembrane region" description="Helical" evidence="1">
    <location>
        <begin position="5"/>
        <end position="25"/>
    </location>
</feature>
<dbReference type="InterPro" id="IPR010679">
    <property type="entry name" value="DUF1254"/>
</dbReference>
<feature type="domain" description="DUF1254" evidence="2">
    <location>
        <begin position="81"/>
        <end position="215"/>
    </location>
</feature>
<evidence type="ECO:0000256" key="1">
    <source>
        <dbReference type="SAM" id="Phobius"/>
    </source>
</evidence>
<dbReference type="SUPFAM" id="SSF160935">
    <property type="entry name" value="VPA0735-like"/>
    <property type="match status" value="1"/>
</dbReference>
<evidence type="ECO:0000259" key="2">
    <source>
        <dbReference type="Pfam" id="PF06863"/>
    </source>
</evidence>
<gene>
    <name evidence="3" type="ORF">E9229_002271</name>
</gene>
<reference evidence="3 4" key="1">
    <citation type="submission" date="2020-08" db="EMBL/GenBank/DDBJ databases">
        <title>Sequencing the genomes of 1000 actinobacteria strains.</title>
        <authorList>
            <person name="Klenk H.-P."/>
        </authorList>
    </citation>
    <scope>NUCLEOTIDE SEQUENCE [LARGE SCALE GENOMIC DNA]</scope>
    <source>
        <strain evidence="3 4">DSM 22826</strain>
    </source>
</reference>
<comment type="caution">
    <text evidence="3">The sequence shown here is derived from an EMBL/GenBank/DDBJ whole genome shotgun (WGS) entry which is preliminary data.</text>
</comment>
<dbReference type="PANTHER" id="PTHR36509:SF2">
    <property type="entry name" value="BLL3101 PROTEIN"/>
    <property type="match status" value="1"/>
</dbReference>
<evidence type="ECO:0000313" key="4">
    <source>
        <dbReference type="Proteomes" id="UP000523000"/>
    </source>
</evidence>
<dbReference type="AlphaFoldDB" id="A0A839QJR4"/>
<keyword evidence="4" id="KW-1185">Reference proteome</keyword>
<feature type="transmembrane region" description="Helical" evidence="1">
    <location>
        <begin position="37"/>
        <end position="57"/>
    </location>
</feature>
<dbReference type="Pfam" id="PF06863">
    <property type="entry name" value="DUF1254"/>
    <property type="match status" value="1"/>
</dbReference>
<dbReference type="RefSeq" id="WP_221184437.1">
    <property type="nucleotide sequence ID" value="NZ_BAABGK010000002.1"/>
</dbReference>
<keyword evidence="1" id="KW-0812">Transmembrane</keyword>
<proteinExistence type="predicted"/>
<dbReference type="Proteomes" id="UP000523000">
    <property type="component" value="Unassembled WGS sequence"/>
</dbReference>
<organism evidence="3 4">
    <name type="scientific">Paeniglutamicibacter cryotolerans</name>
    <dbReference type="NCBI Taxonomy" id="670079"/>
    <lineage>
        <taxon>Bacteria</taxon>
        <taxon>Bacillati</taxon>
        <taxon>Actinomycetota</taxon>
        <taxon>Actinomycetes</taxon>
        <taxon>Micrococcales</taxon>
        <taxon>Micrococcaceae</taxon>
        <taxon>Paeniglutamicibacter</taxon>
    </lineage>
</organism>
<dbReference type="InterPro" id="IPR037050">
    <property type="entry name" value="DUF1254_sf"/>
</dbReference>
<dbReference type="EMBL" id="JACHVS010000001">
    <property type="protein sequence ID" value="MBB2996080.1"/>
    <property type="molecule type" value="Genomic_DNA"/>
</dbReference>
<name>A0A839QJR4_9MICC</name>
<dbReference type="Gene3D" id="2.60.40.1610">
    <property type="entry name" value="Domain of unknown function DUF1254"/>
    <property type="match status" value="1"/>
</dbReference>
<protein>
    <recommendedName>
        <fullName evidence="2">DUF1254 domain-containing protein</fullName>
    </recommendedName>
</protein>
<evidence type="ECO:0000313" key="3">
    <source>
        <dbReference type="EMBL" id="MBB2996080.1"/>
    </source>
</evidence>
<keyword evidence="1" id="KW-1133">Transmembrane helix</keyword>